<organism evidence="1 2">
    <name type="scientific">Armadillidium nasatum</name>
    <dbReference type="NCBI Taxonomy" id="96803"/>
    <lineage>
        <taxon>Eukaryota</taxon>
        <taxon>Metazoa</taxon>
        <taxon>Ecdysozoa</taxon>
        <taxon>Arthropoda</taxon>
        <taxon>Crustacea</taxon>
        <taxon>Multicrustacea</taxon>
        <taxon>Malacostraca</taxon>
        <taxon>Eumalacostraca</taxon>
        <taxon>Peracarida</taxon>
        <taxon>Isopoda</taxon>
        <taxon>Oniscidea</taxon>
        <taxon>Crinocheta</taxon>
        <taxon>Armadillidiidae</taxon>
        <taxon>Armadillidium</taxon>
    </lineage>
</organism>
<evidence type="ECO:0000313" key="2">
    <source>
        <dbReference type="Proteomes" id="UP000326759"/>
    </source>
</evidence>
<name>A0A5N5T6M8_9CRUS</name>
<proteinExistence type="predicted"/>
<dbReference type="OrthoDB" id="297643at2759"/>
<feature type="non-terminal residue" evidence="1">
    <location>
        <position position="1"/>
    </location>
</feature>
<dbReference type="GO" id="GO:0005768">
    <property type="term" value="C:endosome"/>
    <property type="evidence" value="ECO:0007669"/>
    <property type="project" value="TreeGrafter"/>
</dbReference>
<dbReference type="InterPro" id="IPR040314">
    <property type="entry name" value="DOP1"/>
</dbReference>
<protein>
    <recommendedName>
        <fullName evidence="3">Protein dopey-1</fullName>
    </recommendedName>
</protein>
<reference evidence="1 2" key="1">
    <citation type="journal article" date="2019" name="PLoS Biol.">
        <title>Sex chromosomes control vertical transmission of feminizing Wolbachia symbionts in an isopod.</title>
        <authorList>
            <person name="Becking T."/>
            <person name="Chebbi M.A."/>
            <person name="Giraud I."/>
            <person name="Moumen B."/>
            <person name="Laverre T."/>
            <person name="Caubet Y."/>
            <person name="Peccoud J."/>
            <person name="Gilbert C."/>
            <person name="Cordaux R."/>
        </authorList>
    </citation>
    <scope>NUCLEOTIDE SEQUENCE [LARGE SCALE GENOMIC DNA]</scope>
    <source>
        <strain evidence="1">ANa2</strain>
        <tissue evidence="1">Whole body excluding digestive tract and cuticle</tissue>
    </source>
</reference>
<evidence type="ECO:0008006" key="3">
    <source>
        <dbReference type="Google" id="ProtNLM"/>
    </source>
</evidence>
<dbReference type="GO" id="GO:0005802">
    <property type="term" value="C:trans-Golgi network"/>
    <property type="evidence" value="ECO:0007669"/>
    <property type="project" value="TreeGrafter"/>
</dbReference>
<keyword evidence="2" id="KW-1185">Reference proteome</keyword>
<dbReference type="Proteomes" id="UP000326759">
    <property type="component" value="Unassembled WGS sequence"/>
</dbReference>
<dbReference type="EMBL" id="SEYY01009378">
    <property type="protein sequence ID" value="KAB7501829.1"/>
    <property type="molecule type" value="Genomic_DNA"/>
</dbReference>
<dbReference type="PANTHER" id="PTHR14042">
    <property type="entry name" value="DOPEY-RELATED"/>
    <property type="match status" value="1"/>
</dbReference>
<comment type="caution">
    <text evidence="1">The sequence shown here is derived from an EMBL/GenBank/DDBJ whole genome shotgun (WGS) entry which is preliminary data.</text>
</comment>
<accession>A0A5N5T6M8</accession>
<dbReference type="PANTHER" id="PTHR14042:SF24">
    <property type="entry name" value="PROTEIN DOPEY-1 HOMOLOG"/>
    <property type="match status" value="1"/>
</dbReference>
<dbReference type="GO" id="GO:0006895">
    <property type="term" value="P:Golgi to endosome transport"/>
    <property type="evidence" value="ECO:0007669"/>
    <property type="project" value="InterPro"/>
</dbReference>
<dbReference type="AlphaFoldDB" id="A0A5N5T6M8"/>
<gene>
    <name evidence="1" type="ORF">Anas_13319</name>
</gene>
<sequence length="617" mass="69620">RLYSWLLGSEVNWSVVIQNHTNLKEKDDYFGSISRRILIEALIRHLRVASRLKDSNHVRIYKIINPLLDKPEIGPFILDDVFLDILRCFYHTCENLKETFKTNEDCPFKSSNTRNSFEENKAVIEVKKNLLLIFSALQASYPFYFCNHLLKETLSEYKDRDRVASQENCVNPVGATDASVVEICRLLQYVLTVLPLDTQQHSQSSKMTEVLSSITNLFTEHMALLSPNELFAGLELCKTFLEKLIPTTSLTNNENCTISNANADYNLTLSRRPPSVNDLPNIEASNENGIIQIGIEAGSAKFDGSNIYSNNSFDEDSNIISNNVSVMNEKFLTESDEHNSLQSSSQKLKMFIPTYPLTHSKESSDCFETEINVNKADTISIEDGENFADDLPGNPDISKVSFIFKYMKEFQNLFINFVKKLLIDPDASVNTFEKILMPEILELSNVKKLKLLLQESIKTSSEQSKLSFSDINIYSKETLEVQFQCLTSCVRFGSHAHLYLHCFKSLCAILVELSSMPSVMKLSRSSVSNKVLPKWLIALLVCAVGGSQMSAQFTQTAIATFLELMALAQSDLSAWKLNSSFPNPPETQGTTSLRMLPLLTPAHMNTLLNHTFIFQVC</sequence>
<evidence type="ECO:0000313" key="1">
    <source>
        <dbReference type="EMBL" id="KAB7501829.1"/>
    </source>
</evidence>
<dbReference type="GO" id="GO:0005829">
    <property type="term" value="C:cytosol"/>
    <property type="evidence" value="ECO:0007669"/>
    <property type="project" value="GOC"/>
</dbReference>